<protein>
    <submittedName>
        <fullName evidence="1">Polyketide cyclase / dehydrase and lipid transport</fullName>
    </submittedName>
</protein>
<keyword evidence="2" id="KW-1185">Reference proteome</keyword>
<evidence type="ECO:0000313" key="2">
    <source>
        <dbReference type="Proteomes" id="UP000236454"/>
    </source>
</evidence>
<dbReference type="OrthoDB" id="411301at2"/>
<dbReference type="Gene3D" id="3.30.530.20">
    <property type="match status" value="1"/>
</dbReference>
<sequence>MKYSNEVIINAPIKKVIALFEEEANLPKWQEGFISAEIIEGERGKAGLRSRLTYKMGKREIVMIETITTWDLPRNFTASYDTKGVYNIVSNHFEAVDDNTTRYFTENEFQFKGIMKLFGLLMPGAFKKQSQKYLNDFKTFVENEA</sequence>
<organism evidence="1 2">
    <name type="scientific">Lishizhenia tianjinensis</name>
    <dbReference type="NCBI Taxonomy" id="477690"/>
    <lineage>
        <taxon>Bacteria</taxon>
        <taxon>Pseudomonadati</taxon>
        <taxon>Bacteroidota</taxon>
        <taxon>Flavobacteriia</taxon>
        <taxon>Flavobacteriales</taxon>
        <taxon>Crocinitomicaceae</taxon>
        <taxon>Lishizhenia</taxon>
    </lineage>
</organism>
<reference evidence="1 2" key="1">
    <citation type="submission" date="2016-10" db="EMBL/GenBank/DDBJ databases">
        <authorList>
            <person name="de Groot N.N."/>
        </authorList>
    </citation>
    <scope>NUCLEOTIDE SEQUENCE [LARGE SCALE GENOMIC DNA]</scope>
    <source>
        <strain evidence="1 2">CGMCC 1.7005</strain>
    </source>
</reference>
<dbReference type="InterPro" id="IPR023393">
    <property type="entry name" value="START-like_dom_sf"/>
</dbReference>
<proteinExistence type="predicted"/>
<evidence type="ECO:0000313" key="1">
    <source>
        <dbReference type="EMBL" id="SFT56281.1"/>
    </source>
</evidence>
<dbReference type="STRING" id="477690.SAMN05216474_1339"/>
<dbReference type="Pfam" id="PF10604">
    <property type="entry name" value="Polyketide_cyc2"/>
    <property type="match status" value="1"/>
</dbReference>
<dbReference type="AlphaFoldDB" id="A0A1I6Z1L8"/>
<dbReference type="Proteomes" id="UP000236454">
    <property type="component" value="Unassembled WGS sequence"/>
</dbReference>
<dbReference type="RefSeq" id="WP_090247534.1">
    <property type="nucleotide sequence ID" value="NZ_FPAS01000001.1"/>
</dbReference>
<name>A0A1I6Z1L8_9FLAO</name>
<dbReference type="InterPro" id="IPR019587">
    <property type="entry name" value="Polyketide_cyclase/dehydratase"/>
</dbReference>
<dbReference type="EMBL" id="FPAS01000001">
    <property type="protein sequence ID" value="SFT56281.1"/>
    <property type="molecule type" value="Genomic_DNA"/>
</dbReference>
<dbReference type="SUPFAM" id="SSF55961">
    <property type="entry name" value="Bet v1-like"/>
    <property type="match status" value="1"/>
</dbReference>
<gene>
    <name evidence="1" type="ORF">SAMN05216474_1339</name>
</gene>
<accession>A0A1I6Z1L8</accession>
<dbReference type="CDD" id="cd07812">
    <property type="entry name" value="SRPBCC"/>
    <property type="match status" value="1"/>
</dbReference>